<proteinExistence type="predicted"/>
<dbReference type="RefSeq" id="WP_372435089.1">
    <property type="nucleotide sequence ID" value="NZ_JACSPO010000001.1"/>
</dbReference>
<gene>
    <name evidence="1" type="ORF">H9624_03565</name>
</gene>
<keyword evidence="2" id="KW-1185">Reference proteome</keyword>
<sequence>MGPVPQTAHTFDWPDRLVIGTVGRPGARTFYLQARAGARLLSVALEKEQSAALAEKIDELLDELMAADGNRFSVPDEAPVELVDDDALDQPVEEQFRVGIMGLGWDPSTAQLVIEAVPAQPVDPETLEPVGPEPEEVLVVRIPVGAARAFAQRTREIVDAGRPLCPRCGEPMDPEGHVCGLPDGPQ</sequence>
<reference evidence="1 2" key="1">
    <citation type="submission" date="2020-08" db="EMBL/GenBank/DDBJ databases">
        <title>A Genomic Blueprint of the Chicken Gut Microbiome.</title>
        <authorList>
            <person name="Gilroy R."/>
            <person name="Ravi A."/>
            <person name="Getino M."/>
            <person name="Pursley I."/>
            <person name="Horton D.L."/>
            <person name="Alikhan N.-F."/>
            <person name="Baker D."/>
            <person name="Gharbi K."/>
            <person name="Hall N."/>
            <person name="Watson M."/>
            <person name="Adriaenssens E.M."/>
            <person name="Foster-Nyarko E."/>
            <person name="Jarju S."/>
            <person name="Secka A."/>
            <person name="Antonio M."/>
            <person name="Oren A."/>
            <person name="Chaudhuri R."/>
            <person name="La Ragione R.M."/>
            <person name="Hildebrand F."/>
            <person name="Pallen M.J."/>
        </authorList>
    </citation>
    <scope>NUCLEOTIDE SEQUENCE [LARGE SCALE GENOMIC DNA]</scope>
    <source>
        <strain evidence="1 2">Sa1BUA1</strain>
    </source>
</reference>
<dbReference type="Proteomes" id="UP000661894">
    <property type="component" value="Unassembled WGS sequence"/>
</dbReference>
<organism evidence="1 2">
    <name type="scientific">Oceanitalea stevensii</name>
    <dbReference type="NCBI Taxonomy" id="2763072"/>
    <lineage>
        <taxon>Bacteria</taxon>
        <taxon>Bacillati</taxon>
        <taxon>Actinomycetota</taxon>
        <taxon>Actinomycetes</taxon>
        <taxon>Micrococcales</taxon>
        <taxon>Bogoriellaceae</taxon>
        <taxon>Georgenia</taxon>
    </lineage>
</organism>
<name>A0ABR8YZB0_9MICO</name>
<dbReference type="InterPro" id="IPR021441">
    <property type="entry name" value="DUF3090"/>
</dbReference>
<comment type="caution">
    <text evidence="1">The sequence shown here is derived from an EMBL/GenBank/DDBJ whole genome shotgun (WGS) entry which is preliminary data.</text>
</comment>
<dbReference type="EMBL" id="JACSPO010000001">
    <property type="protein sequence ID" value="MBD8061399.1"/>
    <property type="molecule type" value="Genomic_DNA"/>
</dbReference>
<protein>
    <submittedName>
        <fullName evidence="1">DUF3090 domain-containing protein</fullName>
    </submittedName>
</protein>
<dbReference type="Pfam" id="PF11290">
    <property type="entry name" value="DUF3090"/>
    <property type="match status" value="1"/>
</dbReference>
<accession>A0ABR8YZB0</accession>
<dbReference type="NCBIfam" id="TIGR03847">
    <property type="entry name" value="conserved hypothetical protein"/>
    <property type="match status" value="1"/>
</dbReference>
<evidence type="ECO:0000313" key="1">
    <source>
        <dbReference type="EMBL" id="MBD8061399.1"/>
    </source>
</evidence>
<evidence type="ECO:0000313" key="2">
    <source>
        <dbReference type="Proteomes" id="UP000661894"/>
    </source>
</evidence>